<dbReference type="GO" id="GO:0005634">
    <property type="term" value="C:nucleus"/>
    <property type="evidence" value="ECO:0007669"/>
    <property type="project" value="UniProtKB-SubCell"/>
</dbReference>
<dbReference type="AlphaFoldDB" id="A0A915JSQ0"/>
<dbReference type="PANTHER" id="PTHR13230">
    <property type="entry name" value="GENERAL TRANSCRIPTION FACTOR IIIC, POLYPEPTIDE 5"/>
    <property type="match status" value="1"/>
</dbReference>
<dbReference type="OMA" id="NDANMRC"/>
<dbReference type="InterPro" id="IPR040454">
    <property type="entry name" value="TF_IIIC_Tfc1/Sfc1"/>
</dbReference>
<feature type="domain" description="Transcription factor IIIC subunit 5 HTH" evidence="5">
    <location>
        <begin position="240"/>
        <end position="306"/>
    </location>
</feature>
<evidence type="ECO:0000313" key="7">
    <source>
        <dbReference type="Proteomes" id="UP000887565"/>
    </source>
</evidence>
<comment type="subcellular location">
    <subcellularLocation>
        <location evidence="1">Nucleus</location>
    </subcellularLocation>
</comment>
<dbReference type="Proteomes" id="UP000887565">
    <property type="component" value="Unplaced"/>
</dbReference>
<dbReference type="InterPro" id="IPR041499">
    <property type="entry name" value="Tfc1/Sfc1_N"/>
</dbReference>
<reference evidence="8" key="1">
    <citation type="submission" date="2022-11" db="UniProtKB">
        <authorList>
            <consortium name="WormBaseParasite"/>
        </authorList>
    </citation>
    <scope>IDENTIFICATION</scope>
</reference>
<dbReference type="InterPro" id="IPR042536">
    <property type="entry name" value="TFIIIC_tauA_Sfc1"/>
</dbReference>
<evidence type="ECO:0000256" key="3">
    <source>
        <dbReference type="ARBA" id="ARBA00023163"/>
    </source>
</evidence>
<dbReference type="Gene3D" id="3.30.200.160">
    <property type="entry name" value="TFIIIC, subcomplex tauA, subunit Sfc1, barrel domain"/>
    <property type="match status" value="1"/>
</dbReference>
<dbReference type="Pfam" id="PF17682">
    <property type="entry name" value="Tau95_N"/>
    <property type="match status" value="1"/>
</dbReference>
<protein>
    <submittedName>
        <fullName evidence="8">Transcription factor IIIC subunit 5 HTH domain-containing protein</fullName>
    </submittedName>
</protein>
<evidence type="ECO:0000259" key="5">
    <source>
        <dbReference type="Pfam" id="PF09734"/>
    </source>
</evidence>
<dbReference type="WBParaSite" id="nRc.2.0.1.t29138-RA">
    <property type="protein sequence ID" value="nRc.2.0.1.t29138-RA"/>
    <property type="gene ID" value="nRc.2.0.1.g29138"/>
</dbReference>
<evidence type="ECO:0000313" key="8">
    <source>
        <dbReference type="WBParaSite" id="nRc.2.0.1.t29138-RA"/>
    </source>
</evidence>
<proteinExistence type="predicted"/>
<dbReference type="GO" id="GO:0001003">
    <property type="term" value="F:RNA polymerase III type 2 promoter sequence-specific DNA binding"/>
    <property type="evidence" value="ECO:0007669"/>
    <property type="project" value="TreeGrafter"/>
</dbReference>
<feature type="domain" description="Transcription factor IIIC subunit Tfc1/Sfc1 triple barrel" evidence="6">
    <location>
        <begin position="32"/>
        <end position="119"/>
    </location>
</feature>
<evidence type="ECO:0000256" key="1">
    <source>
        <dbReference type="ARBA" id="ARBA00004123"/>
    </source>
</evidence>
<dbReference type="PANTHER" id="PTHR13230:SF5">
    <property type="entry name" value="GENERAL TRANSCRIPTION FACTOR 3C POLYPEPTIDE 5"/>
    <property type="match status" value="1"/>
</dbReference>
<dbReference type="GO" id="GO:0000127">
    <property type="term" value="C:transcription factor TFIIIC complex"/>
    <property type="evidence" value="ECO:0007669"/>
    <property type="project" value="InterPro"/>
</dbReference>
<dbReference type="GO" id="GO:0006384">
    <property type="term" value="P:transcription initiation at RNA polymerase III promoter"/>
    <property type="evidence" value="ECO:0007669"/>
    <property type="project" value="InterPro"/>
</dbReference>
<evidence type="ECO:0000256" key="4">
    <source>
        <dbReference type="ARBA" id="ARBA00023242"/>
    </source>
</evidence>
<dbReference type="Pfam" id="PF09734">
    <property type="entry name" value="Tau95"/>
    <property type="match status" value="1"/>
</dbReference>
<accession>A0A915JSQ0</accession>
<keyword evidence="7" id="KW-1185">Reference proteome</keyword>
<name>A0A915JSQ0_ROMCU</name>
<keyword evidence="3" id="KW-0804">Transcription</keyword>
<keyword evidence="4" id="KW-0539">Nucleus</keyword>
<dbReference type="InterPro" id="IPR019136">
    <property type="entry name" value="TF_IIIC_su-5_HTH"/>
</dbReference>
<keyword evidence="2" id="KW-0238">DNA-binding</keyword>
<sequence>MSRRSSHCDVFLQYYQFPTHHKVNGADQKIFSAPRAGSASLSLDYHPENFYSKPTIARKRQSTFIIIRARRKKFSTNTPTIENQPSTSTSKNGGKLEIQILGVANAVHHFNVIFDFQYLPIRRLINDDSNSSDTRGEETSKFESIVSKLFPQTLEESINWFEEDNLHRVEDVGLILPPFVYSKFFASTPYILCRETERRVPVPENMPMGSRTRPQRVSHASLVHFTDSVYPTIPSQEASKRAFQERPMWTRSGLLYRTSAGHSCLKDIVQGYGYYFLNGPWARTWCRFGYDPRKDPESRQFQTITYVTSIRELIFTYKPGCLPVYRQMFYQLCDIRLPIVEQILVQPTPGNSECHPVYGWFTGDQIETIRAAIKADVEKTVGEVDQMSDSVEEGESD</sequence>
<evidence type="ECO:0000259" key="6">
    <source>
        <dbReference type="Pfam" id="PF17682"/>
    </source>
</evidence>
<evidence type="ECO:0000256" key="2">
    <source>
        <dbReference type="ARBA" id="ARBA00023125"/>
    </source>
</evidence>
<dbReference type="GO" id="GO:0001002">
    <property type="term" value="F:RNA polymerase III type 1 promoter sequence-specific DNA binding"/>
    <property type="evidence" value="ECO:0007669"/>
    <property type="project" value="TreeGrafter"/>
</dbReference>
<organism evidence="7 8">
    <name type="scientific">Romanomermis culicivorax</name>
    <name type="common">Nematode worm</name>
    <dbReference type="NCBI Taxonomy" id="13658"/>
    <lineage>
        <taxon>Eukaryota</taxon>
        <taxon>Metazoa</taxon>
        <taxon>Ecdysozoa</taxon>
        <taxon>Nematoda</taxon>
        <taxon>Enoplea</taxon>
        <taxon>Dorylaimia</taxon>
        <taxon>Mermithida</taxon>
        <taxon>Mermithoidea</taxon>
        <taxon>Mermithidae</taxon>
        <taxon>Romanomermis</taxon>
    </lineage>
</organism>